<gene>
    <name evidence="2" type="ORF">PROFUN_03501</name>
</gene>
<feature type="region of interest" description="Disordered" evidence="1">
    <location>
        <begin position="514"/>
        <end position="541"/>
    </location>
</feature>
<dbReference type="AlphaFoldDB" id="A0A2P6MNB1"/>
<feature type="compositionally biased region" description="Polar residues" evidence="1">
    <location>
        <begin position="232"/>
        <end position="244"/>
    </location>
</feature>
<feature type="region of interest" description="Disordered" evidence="1">
    <location>
        <begin position="170"/>
        <end position="244"/>
    </location>
</feature>
<reference evidence="2 3" key="1">
    <citation type="journal article" date="2018" name="Genome Biol. Evol.">
        <title>Multiple Roots of Fruiting Body Formation in Amoebozoa.</title>
        <authorList>
            <person name="Hillmann F."/>
            <person name="Forbes G."/>
            <person name="Novohradska S."/>
            <person name="Ferling I."/>
            <person name="Riege K."/>
            <person name="Groth M."/>
            <person name="Westermann M."/>
            <person name="Marz M."/>
            <person name="Spaller T."/>
            <person name="Winckler T."/>
            <person name="Schaap P."/>
            <person name="Glockner G."/>
        </authorList>
    </citation>
    <scope>NUCLEOTIDE SEQUENCE [LARGE SCALE GENOMIC DNA]</scope>
    <source>
        <strain evidence="2 3">Jena</strain>
    </source>
</reference>
<feature type="region of interest" description="Disordered" evidence="1">
    <location>
        <begin position="374"/>
        <end position="409"/>
    </location>
</feature>
<feature type="compositionally biased region" description="Low complexity" evidence="1">
    <location>
        <begin position="381"/>
        <end position="395"/>
    </location>
</feature>
<feature type="compositionally biased region" description="Polar residues" evidence="1">
    <location>
        <begin position="306"/>
        <end position="316"/>
    </location>
</feature>
<evidence type="ECO:0000256" key="1">
    <source>
        <dbReference type="SAM" id="MobiDB-lite"/>
    </source>
</evidence>
<comment type="caution">
    <text evidence="2">The sequence shown here is derived from an EMBL/GenBank/DDBJ whole genome shotgun (WGS) entry which is preliminary data.</text>
</comment>
<dbReference type="InParanoid" id="A0A2P6MNB1"/>
<feature type="compositionally biased region" description="Low complexity" evidence="1">
    <location>
        <begin position="597"/>
        <end position="615"/>
    </location>
</feature>
<keyword evidence="3" id="KW-1185">Reference proteome</keyword>
<evidence type="ECO:0000313" key="3">
    <source>
        <dbReference type="Proteomes" id="UP000241769"/>
    </source>
</evidence>
<feature type="region of interest" description="Disordered" evidence="1">
    <location>
        <begin position="272"/>
        <end position="335"/>
    </location>
</feature>
<dbReference type="EMBL" id="MDYQ01000661">
    <property type="protein sequence ID" value="PRP73187.1"/>
    <property type="molecule type" value="Genomic_DNA"/>
</dbReference>
<name>A0A2P6MNB1_9EUKA</name>
<accession>A0A2P6MNB1</accession>
<feature type="compositionally biased region" description="Basic residues" evidence="1">
    <location>
        <begin position="529"/>
        <end position="541"/>
    </location>
</feature>
<protein>
    <submittedName>
        <fullName evidence="2">Uncharacterized protein</fullName>
    </submittedName>
</protein>
<dbReference type="Proteomes" id="UP000241769">
    <property type="component" value="Unassembled WGS sequence"/>
</dbReference>
<organism evidence="2 3">
    <name type="scientific">Planoprotostelium fungivorum</name>
    <dbReference type="NCBI Taxonomy" id="1890364"/>
    <lineage>
        <taxon>Eukaryota</taxon>
        <taxon>Amoebozoa</taxon>
        <taxon>Evosea</taxon>
        <taxon>Variosea</taxon>
        <taxon>Cavosteliida</taxon>
        <taxon>Cavosteliaceae</taxon>
        <taxon>Planoprotostelium</taxon>
    </lineage>
</organism>
<feature type="region of interest" description="Disordered" evidence="1">
    <location>
        <begin position="18"/>
        <end position="43"/>
    </location>
</feature>
<proteinExistence type="predicted"/>
<sequence>MMNDLGIDSSSRGRVLPSWMGKVLDTPPKKKGGKRSTADVHKEDHTSTNIGVIAPLEKLTRCIIDMEAHPKIPGLVNGGSCDPKDEQLILSFMSKYSVKQLQECMQMTIGRRVGSGRKERVINEFFEELWMLRKKKSAQQTKKSTVADMPNRVFSSIKSIDQDGELLVRRAKKPKETSPKSKGKLRLSLDDLSEDEDHHTSGGESNSPKDIQPQVAPTIDRKGPVSHRQTSHRPSSSAPSQTSKPLNMFLKAQMTKMNIVENPHLSPHWSESIFSKEEEEESPSSGSSQSDPDLIITPKKKKKASEISSSMITPIRTSPVPAKKSPAKTPGSPALSIPLERLISKMIKGPTQKTDVTYVAPSPNTTIRNMISVKTRKFEENSPSSPEEISSKSPDTTPPPLNLTPVSKQKPLKRTRSAFDDMVDVNRSSNKDDLQIPSRFRRHEVKPEAIEEEKPKTKKRLLNHPRDCIDDEDLFLDISQKFLRNSPPQPTLHLDEVEPSRSLFKRKVVENSKSDVFELPPTPETPSARHSKKTKKKRERPRKIHCPLCDATLLVPPGEDTNHIVSVHLDCGDCGVPAFFDDPSPPRRLRQRKSVDTSRTSTPSSTSTVSTPSPSGFKWKGFG</sequence>
<feature type="region of interest" description="Disordered" evidence="1">
    <location>
        <begin position="580"/>
        <end position="623"/>
    </location>
</feature>
<evidence type="ECO:0000313" key="2">
    <source>
        <dbReference type="EMBL" id="PRP73187.1"/>
    </source>
</evidence>